<comment type="caution">
    <text evidence="1">The sequence shown here is derived from an EMBL/GenBank/DDBJ whole genome shotgun (WGS) entry which is preliminary data.</text>
</comment>
<gene>
    <name evidence="1" type="ORF">H1B29_07865</name>
</gene>
<dbReference type="AlphaFoldDB" id="A0A7V9WSS6"/>
<dbReference type="Proteomes" id="UP000524462">
    <property type="component" value="Unassembled WGS sequence"/>
</dbReference>
<dbReference type="EMBL" id="JACEGE010000021">
    <property type="protein sequence ID" value="MBA2796393.1"/>
    <property type="molecule type" value="Genomic_DNA"/>
</dbReference>
<name>A0A7V9WSS6_STRPO</name>
<organism evidence="1 2">
    <name type="scientific">Streptococcus porcinus</name>
    <dbReference type="NCBI Taxonomy" id="1340"/>
    <lineage>
        <taxon>Bacteria</taxon>
        <taxon>Bacillati</taxon>
        <taxon>Bacillota</taxon>
        <taxon>Bacilli</taxon>
        <taxon>Lactobacillales</taxon>
        <taxon>Streptococcaceae</taxon>
        <taxon>Streptococcus</taxon>
    </lineage>
</organism>
<accession>A0A7V9WSS6</accession>
<evidence type="ECO:0000313" key="1">
    <source>
        <dbReference type="EMBL" id="MBA2796393.1"/>
    </source>
</evidence>
<evidence type="ECO:0000313" key="2">
    <source>
        <dbReference type="Proteomes" id="UP000524462"/>
    </source>
</evidence>
<proteinExistence type="predicted"/>
<sequence>MSKNRLHLNVEPFFTEKLYQYIFEMDQWSAINLSFYIDNTAVSRIKLNKSSLCPDADNGSFYNKVHNISRDFKVIHLNKINILNEDYYHQGIMTSMVSFLFLKLLTCTEFIDIDFEVQLVNISDLSKLSEPYGIYNKFKNNVYSRVLRKNQGNLYYQPLLKENRLEDIKYYTELFLEKGNIIYERMPKDFFEKYKNKTAKLEEIERNFLNLETYFFQVKEQSLKVKLRLMVRKSYLNTVSQIFPNKKAITFGNKTFFKIKTINDGRKFISEVLLTYLRNNYEYESNYSMFDEDDYRYDINIFRGDFYKGYYGYDEFRINIGSDRLIGKFICCDTTNLKPKKIAFR</sequence>
<protein>
    <submittedName>
        <fullName evidence="1">Uncharacterized protein</fullName>
    </submittedName>
</protein>
<dbReference type="RefSeq" id="WP_006739620.1">
    <property type="nucleotide sequence ID" value="NZ_JACEGE010000021.1"/>
</dbReference>
<reference evidence="1 2" key="1">
    <citation type="submission" date="2020-07" db="EMBL/GenBank/DDBJ databases">
        <title>Molecular and genomic characterization of Streptococcus porcinus isolated from diseased swine in Brazil.</title>
        <authorList>
            <person name="Moreno L.Z."/>
            <person name="Matajira C.E.C."/>
            <person name="Poor A.P."/>
            <person name="Dutra M.C."/>
            <person name="Moreno A.M."/>
        </authorList>
    </citation>
    <scope>NUCLEOTIDE SEQUENCE [LARGE SCALE GENOMIC DNA]</scope>
    <source>
        <strain evidence="1 2">SP0816-2</strain>
    </source>
</reference>